<protein>
    <recommendedName>
        <fullName evidence="2">Tc toxin complex TcA C-terminal TcB-binding domain-containing protein</fullName>
    </recommendedName>
</protein>
<evidence type="ECO:0000313" key="3">
    <source>
        <dbReference type="EMBL" id="RDH88082.1"/>
    </source>
</evidence>
<sequence length="1377" mass="152543">MVAKPYVEVHAWNQASKNIGDYQLRPTLSQEGDVVIEVYSLLESTVVSKKSKSISDWVYELRDVMQKLGGLPKTNANKWFNLQKSNALKKRNSLLNDLHSAAKAKLLYANPSVPTTILRSKRKKTSDEFYLFGMFRLTPDNLVSVRSRSAGLSDPIKYLTNSESLLTLAKIGDSSPRNGAFEYDDGSVELYAGGAYRTALATAGTPVRVMVTRQEIVPSQRDPIFCRIKNRSFFAFKNQDPLLPASIRGFDKQQIGGINVFNAVAREYVDRERVATSGTALGMVAEAGNGVIETYPIDISVSSRVDAMPQAPAVTPTLGFGNALANQFGSMITNSEIAGAGAAWRFALAHHPQTIELLRAVKAGLDRLYKRETQSDSRAATGSMTVPFDFKPDYYPLEPWVDMDSLPEDELEFKPDQAYALQNWELLYHTPMAVAEQLIRVGRFDDARKWIARVFNPRDTEVQSGEPEYYWVFKPFYDFVAGDGVGDFKNLNPDGSGDPYLRNVFRALIKQWRANPYNPHAVAVFRPQAYQLASIFLYIENLIAWGDFLFAAPSAELVEEAARRYEEAEHIIGRPQVSTGAIRDDSTAFTVGDLEQSQALGSADLENALSVGNGASPHVEDAFLPDLAIGYFCLPPNPKIKELRDKIQDRLFKAHHCLDLLGNPRKLPLYDPPIDPGLLADAAMAGLNVSQTVMDAYTPRPHYRFRTLLTLAKGLVQQVSSLGNGLLSAMEKRDAESLNLLKATHESQLLKRASEIRKLQVEDAEASINTLEATLNSVEFRHEFYSSREFMNAEEVAQILLSLASTYIKMIGQTLNIASSGAGVVPDMTVGGAGWAGSPVALTTTGGGNFSPVPAGLGQAMGMYGDLLSTVSSITGSMGSYRRRQEDWDYQAENAQLEAKQINAQIIGAKIRQTTAERELTNHETQIEKSREELDFVRTKQTSVSLYEWLVADIGASYYRAFQLAHSMALQAQRALQDEFGSNQRYIGYSHWDGSHNGLQAGERLMQELSEMESQYHGQNARPVVKTMNVSLAQVDPIALAELKVNGTCTFDLPEEFWDQYAPGLYFRRFASVAVSVPAVVGPFSGLHGRLSIESAEYRRDPTLPEADSGEEADSYILQGDDDARFIRQFRRPGDYIVLSTGTQDTGLGGDEAREDRYRPFENLGVASTWRLDISQRDNAFDLSTISDVILHVEYTARDGGETLQDAARSALKKRSTSEGFLVSLRHQYAGEWQDFKIGEEVEIDFEPQLSWRDTNRDGRKLAGLNVAVLLSAKEQPNDNVTCSATLTPPAAISDELEVESSNVFDVSFDSPINGGVRLGLAFQQWELTDGNASDELLFELLRNSSWKIQRTTDSGIELEDAVVAVTWKLDGVPLDV</sequence>
<comment type="caution">
    <text evidence="3">The sequence shown here is derived from an EMBL/GenBank/DDBJ whole genome shotgun (WGS) entry which is preliminary data.</text>
</comment>
<dbReference type="Proteomes" id="UP000255508">
    <property type="component" value="Unassembled WGS sequence"/>
</dbReference>
<feature type="coiled-coil region" evidence="1">
    <location>
        <begin position="892"/>
        <end position="940"/>
    </location>
</feature>
<dbReference type="InterPro" id="IPR040840">
    <property type="entry name" value="TcA_TcB_BD"/>
</dbReference>
<reference evidence="3 4" key="1">
    <citation type="journal article" date="2018" name="ISME J.">
        <title>Endosymbiont genomes yield clues of tubeworm success.</title>
        <authorList>
            <person name="Li Y."/>
            <person name="Liles M.R."/>
            <person name="Halanych K.M."/>
        </authorList>
    </citation>
    <scope>NUCLEOTIDE SEQUENCE [LARGE SCALE GENOMIC DNA]</scope>
    <source>
        <strain evidence="3">A1422</strain>
    </source>
</reference>
<proteinExistence type="predicted"/>
<evidence type="ECO:0000259" key="2">
    <source>
        <dbReference type="Pfam" id="PF18276"/>
    </source>
</evidence>
<organism evidence="3 4">
    <name type="scientific">endosymbiont of Lamellibrachia luymesi</name>
    <dbReference type="NCBI Taxonomy" id="2200907"/>
    <lineage>
        <taxon>Bacteria</taxon>
        <taxon>Pseudomonadati</taxon>
        <taxon>Pseudomonadota</taxon>
        <taxon>Gammaproteobacteria</taxon>
        <taxon>sulfur-oxidizing symbionts</taxon>
    </lineage>
</organism>
<name>A0A370DSG0_9GAMM</name>
<keyword evidence="1" id="KW-0175">Coiled coil</keyword>
<dbReference type="Pfam" id="PF18276">
    <property type="entry name" value="TcA_TcB_BD"/>
    <property type="match status" value="1"/>
</dbReference>
<evidence type="ECO:0000313" key="4">
    <source>
        <dbReference type="Proteomes" id="UP000255508"/>
    </source>
</evidence>
<feature type="domain" description="Tc toxin complex TcA C-terminal TcB-binding" evidence="2">
    <location>
        <begin position="905"/>
        <end position="1197"/>
    </location>
</feature>
<gene>
    <name evidence="3" type="ORF">DIZ79_15060</name>
</gene>
<evidence type="ECO:0000256" key="1">
    <source>
        <dbReference type="SAM" id="Coils"/>
    </source>
</evidence>
<dbReference type="EMBL" id="QFXD01000259">
    <property type="protein sequence ID" value="RDH88082.1"/>
    <property type="molecule type" value="Genomic_DNA"/>
</dbReference>
<accession>A0A370DSG0</accession>